<feature type="region of interest" description="Disordered" evidence="1">
    <location>
        <begin position="78"/>
        <end position="104"/>
    </location>
</feature>
<name>A0A833Z8X1_9CHIR</name>
<evidence type="ECO:0000313" key="2">
    <source>
        <dbReference type="EMBL" id="KAF6088478.1"/>
    </source>
</evidence>
<reference evidence="2 3" key="1">
    <citation type="journal article" date="2020" name="Nature">
        <title>Six reference-quality genomes reveal evolution of bat adaptations.</title>
        <authorList>
            <person name="Jebb D."/>
            <person name="Huang Z."/>
            <person name="Pippel M."/>
            <person name="Hughes G.M."/>
            <person name="Lavrichenko K."/>
            <person name="Devanna P."/>
            <person name="Winkler S."/>
            <person name="Jermiin L.S."/>
            <person name="Skirmuntt E.C."/>
            <person name="Katzourakis A."/>
            <person name="Burkitt-Gray L."/>
            <person name="Ray D.A."/>
            <person name="Sullivan K.A.M."/>
            <person name="Roscito J.G."/>
            <person name="Kirilenko B.M."/>
            <person name="Davalos L.M."/>
            <person name="Corthals A.P."/>
            <person name="Power M.L."/>
            <person name="Jones G."/>
            <person name="Ransome R.D."/>
            <person name="Dechmann D.K.N."/>
            <person name="Locatelli A.G."/>
            <person name="Puechmaille S.J."/>
            <person name="Fedrigo O."/>
            <person name="Jarvis E.D."/>
            <person name="Hiller M."/>
            <person name="Vernes S.C."/>
            <person name="Myers E.W."/>
            <person name="Teeling E.C."/>
        </authorList>
    </citation>
    <scope>NUCLEOTIDE SEQUENCE [LARGE SCALE GENOMIC DNA]</scope>
    <source>
        <strain evidence="2">Bat1K_MPI-CBG_1</strain>
    </source>
</reference>
<protein>
    <submittedName>
        <fullName evidence="2">Uncharacterized protein</fullName>
    </submittedName>
</protein>
<accession>A0A833Z8X1</accession>
<evidence type="ECO:0000313" key="3">
    <source>
        <dbReference type="Proteomes" id="UP000664940"/>
    </source>
</evidence>
<evidence type="ECO:0000256" key="1">
    <source>
        <dbReference type="SAM" id="MobiDB-lite"/>
    </source>
</evidence>
<feature type="region of interest" description="Disordered" evidence="1">
    <location>
        <begin position="1"/>
        <end position="23"/>
    </location>
</feature>
<sequence>MGLGSVTENPAFPEPSTIPGRPLQAPPTCGVAFHRDQGSCEGTRAFLHGDLQLTTGCPLPSEKSVWWEEPLAKLLPSLPHRTELPPPCGERQMAEQGPVGSYLGTGGMRSVTRWGLVDLREARKAIVVTHGGAQAEKTHLLGCRLERGVPITSPHRQAT</sequence>
<dbReference type="EMBL" id="JABVXQ010000010">
    <property type="protein sequence ID" value="KAF6088478.1"/>
    <property type="molecule type" value="Genomic_DNA"/>
</dbReference>
<dbReference type="AlphaFoldDB" id="A0A833Z8X1"/>
<gene>
    <name evidence="2" type="ORF">HJG60_008303</name>
</gene>
<proteinExistence type="predicted"/>
<organism evidence="2 3">
    <name type="scientific">Phyllostomus discolor</name>
    <name type="common">pale spear-nosed bat</name>
    <dbReference type="NCBI Taxonomy" id="89673"/>
    <lineage>
        <taxon>Eukaryota</taxon>
        <taxon>Metazoa</taxon>
        <taxon>Chordata</taxon>
        <taxon>Craniata</taxon>
        <taxon>Vertebrata</taxon>
        <taxon>Euteleostomi</taxon>
        <taxon>Mammalia</taxon>
        <taxon>Eutheria</taxon>
        <taxon>Laurasiatheria</taxon>
        <taxon>Chiroptera</taxon>
        <taxon>Yangochiroptera</taxon>
        <taxon>Phyllostomidae</taxon>
        <taxon>Phyllostominae</taxon>
        <taxon>Phyllostomus</taxon>
    </lineage>
</organism>
<dbReference type="Proteomes" id="UP000664940">
    <property type="component" value="Unassembled WGS sequence"/>
</dbReference>
<comment type="caution">
    <text evidence="2">The sequence shown here is derived from an EMBL/GenBank/DDBJ whole genome shotgun (WGS) entry which is preliminary data.</text>
</comment>